<dbReference type="Pfam" id="PF00023">
    <property type="entry name" value="Ank"/>
    <property type="match status" value="1"/>
</dbReference>
<reference evidence="1" key="1">
    <citation type="submission" date="2021-01" db="EMBL/GenBank/DDBJ databases">
        <authorList>
            <person name="Corre E."/>
            <person name="Pelletier E."/>
            <person name="Niang G."/>
            <person name="Scheremetjew M."/>
            <person name="Finn R."/>
            <person name="Kale V."/>
            <person name="Holt S."/>
            <person name="Cochrane G."/>
            <person name="Meng A."/>
            <person name="Brown T."/>
            <person name="Cohen L."/>
        </authorList>
    </citation>
    <scope>NUCLEOTIDE SEQUENCE</scope>
    <source>
        <strain evidence="1">CCMP645</strain>
    </source>
</reference>
<gene>
    <name evidence="1" type="ORF">PCAR00345_LOCUS30519</name>
</gene>
<name>A0A7S4BUZ2_CHRCT</name>
<dbReference type="AlphaFoldDB" id="A0A7S4BUZ2"/>
<dbReference type="Gene3D" id="1.25.40.20">
    <property type="entry name" value="Ankyrin repeat-containing domain"/>
    <property type="match status" value="1"/>
</dbReference>
<accession>A0A7S4BUZ2</accession>
<dbReference type="InterPro" id="IPR036770">
    <property type="entry name" value="Ankyrin_rpt-contain_sf"/>
</dbReference>
<proteinExistence type="predicted"/>
<organism evidence="1">
    <name type="scientific">Chrysotila carterae</name>
    <name type="common">Marine alga</name>
    <name type="synonym">Syracosphaera carterae</name>
    <dbReference type="NCBI Taxonomy" id="13221"/>
    <lineage>
        <taxon>Eukaryota</taxon>
        <taxon>Haptista</taxon>
        <taxon>Haptophyta</taxon>
        <taxon>Prymnesiophyceae</taxon>
        <taxon>Isochrysidales</taxon>
        <taxon>Isochrysidaceae</taxon>
        <taxon>Chrysotila</taxon>
    </lineage>
</organism>
<dbReference type="SUPFAM" id="SSF48403">
    <property type="entry name" value="Ankyrin repeat"/>
    <property type="match status" value="1"/>
</dbReference>
<dbReference type="InterPro" id="IPR002110">
    <property type="entry name" value="Ankyrin_rpt"/>
</dbReference>
<protein>
    <submittedName>
        <fullName evidence="1">Uncharacterized protein</fullName>
    </submittedName>
</protein>
<evidence type="ECO:0000313" key="1">
    <source>
        <dbReference type="EMBL" id="CAE0777880.1"/>
    </source>
</evidence>
<sequence>MLSADFCRWKTDAQSIAVLLIRRSCVRHRQACEKGRTALHSCARAGHSGCLALLLHRVVNSERSVGAATECAVKCCASTENSCRQCDLDARDVDGLTPLLTGAW</sequence>
<dbReference type="EMBL" id="HBIZ01047672">
    <property type="protein sequence ID" value="CAE0777880.1"/>
    <property type="molecule type" value="Transcribed_RNA"/>
</dbReference>